<feature type="region of interest" description="Disordered" evidence="1">
    <location>
        <begin position="1"/>
        <end position="26"/>
    </location>
</feature>
<protein>
    <submittedName>
        <fullName evidence="2">Uncharacterized protein</fullName>
    </submittedName>
</protein>
<dbReference type="AlphaFoldDB" id="A0AAV7J6A7"/>
<dbReference type="Proteomes" id="UP000826195">
    <property type="component" value="Unassembled WGS sequence"/>
</dbReference>
<evidence type="ECO:0000256" key="1">
    <source>
        <dbReference type="SAM" id="MobiDB-lite"/>
    </source>
</evidence>
<proteinExistence type="predicted"/>
<evidence type="ECO:0000313" key="3">
    <source>
        <dbReference type="Proteomes" id="UP000826195"/>
    </source>
</evidence>
<gene>
    <name evidence="2" type="ORF">KQX54_008054</name>
</gene>
<comment type="caution">
    <text evidence="2">The sequence shown here is derived from an EMBL/GenBank/DDBJ whole genome shotgun (WGS) entry which is preliminary data.</text>
</comment>
<accession>A0AAV7J6A7</accession>
<name>A0AAV7J6A7_COTGL</name>
<evidence type="ECO:0000313" key="2">
    <source>
        <dbReference type="EMBL" id="KAH0567278.1"/>
    </source>
</evidence>
<sequence>MLSRDNSLQRAAGLKSSAKPDVDESSEQQEYSQFHLAIISLRRGMKLLWMYKFRDDDREWRDYMILPWMEDVLSSLTRLAFLLLPFILIELRMRSGRPPADSPPAYNRKYIWTLIYNSVREPVHSHRQKLSLLGDLETPASHPVLYQTPQYQISYSCHRSLHFSLSRSPSYSGSFVLVSSFSTSGDSSGSTDESDS</sequence>
<organism evidence="2 3">
    <name type="scientific">Cotesia glomerata</name>
    <name type="common">Lepidopteran parasitic wasp</name>
    <name type="synonym">Apanteles glomeratus</name>
    <dbReference type="NCBI Taxonomy" id="32391"/>
    <lineage>
        <taxon>Eukaryota</taxon>
        <taxon>Metazoa</taxon>
        <taxon>Ecdysozoa</taxon>
        <taxon>Arthropoda</taxon>
        <taxon>Hexapoda</taxon>
        <taxon>Insecta</taxon>
        <taxon>Pterygota</taxon>
        <taxon>Neoptera</taxon>
        <taxon>Endopterygota</taxon>
        <taxon>Hymenoptera</taxon>
        <taxon>Apocrita</taxon>
        <taxon>Ichneumonoidea</taxon>
        <taxon>Braconidae</taxon>
        <taxon>Microgastrinae</taxon>
        <taxon>Cotesia</taxon>
    </lineage>
</organism>
<reference evidence="2 3" key="1">
    <citation type="journal article" date="2021" name="J. Hered.">
        <title>A chromosome-level genome assembly of the parasitoid wasp, Cotesia glomerata (Hymenoptera: Braconidae).</title>
        <authorList>
            <person name="Pinto B.J."/>
            <person name="Weis J.J."/>
            <person name="Gamble T."/>
            <person name="Ode P.J."/>
            <person name="Paul R."/>
            <person name="Zaspel J.M."/>
        </authorList>
    </citation>
    <scope>NUCLEOTIDE SEQUENCE [LARGE SCALE GENOMIC DNA]</scope>
    <source>
        <strain evidence="2">CgM1</strain>
    </source>
</reference>
<dbReference type="EMBL" id="JAHXZJ010000001">
    <property type="protein sequence ID" value="KAH0567278.1"/>
    <property type="molecule type" value="Genomic_DNA"/>
</dbReference>
<keyword evidence="3" id="KW-1185">Reference proteome</keyword>